<dbReference type="HOGENOM" id="CLU_1390655_0_0_1"/>
<dbReference type="Proteomes" id="UP000016936">
    <property type="component" value="Unassembled WGS sequence"/>
</dbReference>
<protein>
    <recommendedName>
        <fullName evidence="3">DUF3237 domain-containing protein</fullName>
    </recommendedName>
</protein>
<dbReference type="EMBL" id="KB445582">
    <property type="protein sequence ID" value="EMD87172.1"/>
    <property type="molecule type" value="Genomic_DNA"/>
</dbReference>
<evidence type="ECO:0000313" key="1">
    <source>
        <dbReference type="EMBL" id="EMD87172.1"/>
    </source>
</evidence>
<dbReference type="Pfam" id="PF11578">
    <property type="entry name" value="DUF3237"/>
    <property type="match status" value="1"/>
</dbReference>
<gene>
    <name evidence="1" type="ORF">COCHEDRAFT_1159492</name>
</gene>
<name>M2UGS6_COCH5</name>
<organism evidence="1 2">
    <name type="scientific">Cochliobolus heterostrophus (strain C5 / ATCC 48332 / race O)</name>
    <name type="common">Southern corn leaf blight fungus</name>
    <name type="synonym">Bipolaris maydis</name>
    <dbReference type="NCBI Taxonomy" id="701091"/>
    <lineage>
        <taxon>Eukaryota</taxon>
        <taxon>Fungi</taxon>
        <taxon>Dikarya</taxon>
        <taxon>Ascomycota</taxon>
        <taxon>Pezizomycotina</taxon>
        <taxon>Dothideomycetes</taxon>
        <taxon>Pleosporomycetidae</taxon>
        <taxon>Pleosporales</taxon>
        <taxon>Pleosporineae</taxon>
        <taxon>Pleosporaceae</taxon>
        <taxon>Bipolaris</taxon>
    </lineage>
</organism>
<evidence type="ECO:0000313" key="2">
    <source>
        <dbReference type="Proteomes" id="UP000016936"/>
    </source>
</evidence>
<dbReference type="OMA" id="YLFTYTM"/>
<sequence>MSLPGAAPDLTKLDLPRVPPRYKFTTEFLFNFTMRLHPEQPPMVLGEAGKGFMMVISEQGTQISGPKINGCVAAYGQDYVTIRQDGVGEHIVRPVMLTDDGCSDWGGDGYAKAAAGEMPSGSRIRYAPYIQTSHKDYLWVNRLQCIEVGEIYPEESYACFDVYSLI</sequence>
<accession>M2UGS6</accession>
<reference evidence="2" key="2">
    <citation type="journal article" date="2013" name="PLoS Genet.">
        <title>Comparative genome structure, secondary metabolite, and effector coding capacity across Cochliobolus pathogens.</title>
        <authorList>
            <person name="Condon B.J."/>
            <person name="Leng Y."/>
            <person name="Wu D."/>
            <person name="Bushley K.E."/>
            <person name="Ohm R.A."/>
            <person name="Otillar R."/>
            <person name="Martin J."/>
            <person name="Schackwitz W."/>
            <person name="Grimwood J."/>
            <person name="MohdZainudin N."/>
            <person name="Xue C."/>
            <person name="Wang R."/>
            <person name="Manning V.A."/>
            <person name="Dhillon B."/>
            <person name="Tu Z.J."/>
            <person name="Steffenson B.J."/>
            <person name="Salamov A."/>
            <person name="Sun H."/>
            <person name="Lowry S."/>
            <person name="LaButti K."/>
            <person name="Han J."/>
            <person name="Copeland A."/>
            <person name="Lindquist E."/>
            <person name="Barry K."/>
            <person name="Schmutz J."/>
            <person name="Baker S.E."/>
            <person name="Ciuffetti L.M."/>
            <person name="Grigoriev I.V."/>
            <person name="Zhong S."/>
            <person name="Turgeon B.G."/>
        </authorList>
    </citation>
    <scope>NUCLEOTIDE SEQUENCE [LARGE SCALE GENOMIC DNA]</scope>
    <source>
        <strain evidence="2">C5 / ATCC 48332 / race O</strain>
    </source>
</reference>
<dbReference type="Gene3D" id="2.40.160.20">
    <property type="match status" value="1"/>
</dbReference>
<reference evidence="1 2" key="1">
    <citation type="journal article" date="2012" name="PLoS Pathog.">
        <title>Diverse lifestyles and strategies of plant pathogenesis encoded in the genomes of eighteen Dothideomycetes fungi.</title>
        <authorList>
            <person name="Ohm R.A."/>
            <person name="Feau N."/>
            <person name="Henrissat B."/>
            <person name="Schoch C.L."/>
            <person name="Horwitz B.A."/>
            <person name="Barry K.W."/>
            <person name="Condon B.J."/>
            <person name="Copeland A.C."/>
            <person name="Dhillon B."/>
            <person name="Glaser F."/>
            <person name="Hesse C.N."/>
            <person name="Kosti I."/>
            <person name="LaButti K."/>
            <person name="Lindquist E.A."/>
            <person name="Lucas S."/>
            <person name="Salamov A.A."/>
            <person name="Bradshaw R.E."/>
            <person name="Ciuffetti L."/>
            <person name="Hamelin R.C."/>
            <person name="Kema G.H.J."/>
            <person name="Lawrence C."/>
            <person name="Scott J.A."/>
            <person name="Spatafora J.W."/>
            <person name="Turgeon B.G."/>
            <person name="de Wit P.J.G.M."/>
            <person name="Zhong S."/>
            <person name="Goodwin S.B."/>
            <person name="Grigoriev I.V."/>
        </authorList>
    </citation>
    <scope>NUCLEOTIDE SEQUENCE [LARGE SCALE GENOMIC DNA]</scope>
    <source>
        <strain evidence="2">C5 / ATCC 48332 / race O</strain>
    </source>
</reference>
<dbReference type="AlphaFoldDB" id="M2UGS6"/>
<proteinExistence type="predicted"/>
<keyword evidence="2" id="KW-1185">Reference proteome</keyword>
<evidence type="ECO:0008006" key="3">
    <source>
        <dbReference type="Google" id="ProtNLM"/>
    </source>
</evidence>